<dbReference type="InterPro" id="IPR045443">
    <property type="entry name" value="DUF6504"/>
</dbReference>
<proteinExistence type="predicted"/>
<feature type="domain" description="DUF6504" evidence="1">
    <location>
        <begin position="2"/>
        <end position="93"/>
    </location>
</feature>
<accession>A0A094QS84</accession>
<name>A0A094QS84_9ZZZZ</name>
<dbReference type="Pfam" id="PF20114">
    <property type="entry name" value="DUF6504"/>
    <property type="match status" value="1"/>
</dbReference>
<organism evidence="2">
    <name type="scientific">freshwater metagenome</name>
    <dbReference type="NCBI Taxonomy" id="449393"/>
    <lineage>
        <taxon>unclassified sequences</taxon>
        <taxon>metagenomes</taxon>
        <taxon>ecological metagenomes</taxon>
    </lineage>
</organism>
<protein>
    <recommendedName>
        <fullName evidence="1">DUF6504 domain-containing protein</fullName>
    </recommendedName>
</protein>
<evidence type="ECO:0000259" key="1">
    <source>
        <dbReference type="Pfam" id="PF20114"/>
    </source>
</evidence>
<reference evidence="2" key="1">
    <citation type="submission" date="2014-06" db="EMBL/GenBank/DDBJ databases">
        <title>Key roles for freshwater Actinobacteria revealed by deep metagenomic sequencing.</title>
        <authorList>
            <person name="Ghai R."/>
            <person name="Mizuno C.M."/>
            <person name="Picazo A."/>
            <person name="Camacho A."/>
            <person name="Rodriguez-Valera F."/>
        </authorList>
    </citation>
    <scope>NUCLEOTIDE SEQUENCE</scope>
</reference>
<evidence type="ECO:0000313" key="2">
    <source>
        <dbReference type="EMBL" id="KGA17536.1"/>
    </source>
</evidence>
<comment type="caution">
    <text evidence="2">The sequence shown here is derived from an EMBL/GenBank/DDBJ whole genome shotgun (WGS) entry which is preliminary data.</text>
</comment>
<dbReference type="AlphaFoldDB" id="A0A094QS84"/>
<dbReference type="EMBL" id="JNSL01000059">
    <property type="protein sequence ID" value="KGA17536.1"/>
    <property type="molecule type" value="Genomic_DNA"/>
</dbReference>
<gene>
    <name evidence="2" type="ORF">GM51_10180</name>
</gene>
<sequence length="105" mass="12025">MFEESITPGPISARVLAPEGEPIEFIYNGRRFHIHAIVSRWRESGGWWNRISDGKNRVTESTIFDDGARAIWRVEAAPEGALTTFEIELDEVTKTWLIRPTSRPQ</sequence>